<feature type="domain" description="IraD/Gp25-like" evidence="1">
    <location>
        <begin position="54"/>
        <end position="150"/>
    </location>
</feature>
<evidence type="ECO:0000259" key="1">
    <source>
        <dbReference type="Pfam" id="PF04965"/>
    </source>
</evidence>
<dbReference type="EMBL" id="PJRQ01000008">
    <property type="protein sequence ID" value="PLR19178.1"/>
    <property type="molecule type" value="Genomic_DNA"/>
</dbReference>
<dbReference type="EMBL" id="CP026100">
    <property type="protein sequence ID" value="AYV45142.1"/>
    <property type="molecule type" value="Genomic_DNA"/>
</dbReference>
<evidence type="ECO:0000313" key="4">
    <source>
        <dbReference type="Proteomes" id="UP000234483"/>
    </source>
</evidence>
<name>A0A2N5CZC6_9CAUL</name>
<dbReference type="Pfam" id="PF04965">
    <property type="entry name" value="GPW_gp25"/>
    <property type="match status" value="1"/>
</dbReference>
<evidence type="ECO:0000313" key="5">
    <source>
        <dbReference type="Proteomes" id="UP000281192"/>
    </source>
</evidence>
<dbReference type="Proteomes" id="UP000234483">
    <property type="component" value="Unassembled WGS sequence"/>
</dbReference>
<proteinExistence type="predicted"/>
<dbReference type="KEGG" id="cfh:C1707_02180"/>
<dbReference type="AlphaFoldDB" id="A0A2N5CZC6"/>
<evidence type="ECO:0000313" key="3">
    <source>
        <dbReference type="EMBL" id="PLR19178.1"/>
    </source>
</evidence>
<reference evidence="3 4" key="1">
    <citation type="submission" date="2017-12" db="EMBL/GenBank/DDBJ databases">
        <title>The genome sequence of Caulobacter flavus CGMCC1 15093.</title>
        <authorList>
            <person name="Gao J."/>
            <person name="Mao X."/>
            <person name="Sun J."/>
        </authorList>
    </citation>
    <scope>NUCLEOTIDE SEQUENCE [LARGE SCALE GENOMIC DNA]</scope>
    <source>
        <strain evidence="3 4">CGMCC1 15093</strain>
    </source>
</reference>
<reference evidence="2 5" key="2">
    <citation type="submission" date="2018-01" db="EMBL/GenBank/DDBJ databases">
        <title>Complete genome sequence of Caulobacter flavus RHGG3.</title>
        <authorList>
            <person name="Yang E."/>
        </authorList>
    </citation>
    <scope>NUCLEOTIDE SEQUENCE [LARGE SCALE GENOMIC DNA]</scope>
    <source>
        <strain evidence="2 5">RHGG3</strain>
    </source>
</reference>
<dbReference type="PANTHER" id="PTHR38595:SF1">
    <property type="entry name" value="TYPE VI SECRETION SYSTEM COMPONENT TSSE1"/>
    <property type="match status" value="1"/>
</dbReference>
<dbReference type="RefSeq" id="WP_101711736.1">
    <property type="nucleotide sequence ID" value="NZ_CP026100.1"/>
</dbReference>
<sequence>MPRRRKHLNPPLLDKLLFGVNLARNEEAPSEIGRGGVRLNPAARLDAFDEQEFRYTLRRDIAWLLNAVQLGSDHDLSAYPQLEKSVLNYGAVSLIGRSISDESIEERGEAIREAIRNFEPRIDPRTLSVKHETVGERVNSVTYVVSGRARSADDVIEISFRTDLALDSGAATVRD</sequence>
<dbReference type="SUPFAM" id="SSF160719">
    <property type="entry name" value="gpW/gp25-like"/>
    <property type="match status" value="1"/>
</dbReference>
<dbReference type="PANTHER" id="PTHR38595">
    <property type="entry name" value="CYTOPLASMIC PROTEIN-RELATED"/>
    <property type="match status" value="1"/>
</dbReference>
<evidence type="ECO:0000313" key="2">
    <source>
        <dbReference type="EMBL" id="AYV45142.1"/>
    </source>
</evidence>
<keyword evidence="5" id="KW-1185">Reference proteome</keyword>
<dbReference type="Proteomes" id="UP000281192">
    <property type="component" value="Chromosome"/>
</dbReference>
<dbReference type="OrthoDB" id="119583at2"/>
<dbReference type="InterPro" id="IPR053176">
    <property type="entry name" value="T6SS_TssE1-like"/>
</dbReference>
<protein>
    <recommendedName>
        <fullName evidence="1">IraD/Gp25-like domain-containing protein</fullName>
    </recommendedName>
</protein>
<accession>A0A2N5CZC6</accession>
<organism evidence="3 4">
    <name type="scientific">Caulobacter flavus</name>
    <dbReference type="NCBI Taxonomy" id="1679497"/>
    <lineage>
        <taxon>Bacteria</taxon>
        <taxon>Pseudomonadati</taxon>
        <taxon>Pseudomonadota</taxon>
        <taxon>Alphaproteobacteria</taxon>
        <taxon>Caulobacterales</taxon>
        <taxon>Caulobacteraceae</taxon>
        <taxon>Caulobacter</taxon>
    </lineage>
</organism>
<dbReference type="InterPro" id="IPR007048">
    <property type="entry name" value="IraD/Gp25-like"/>
</dbReference>
<gene>
    <name evidence="2" type="ORF">C1707_02180</name>
    <name evidence="3" type="ORF">CFHF_03990</name>
</gene>